<keyword evidence="1" id="KW-0732">Signal</keyword>
<dbReference type="Proteomes" id="UP001501011">
    <property type="component" value="Unassembled WGS sequence"/>
</dbReference>
<keyword evidence="3" id="KW-1185">Reference proteome</keyword>
<evidence type="ECO:0000256" key="1">
    <source>
        <dbReference type="SAM" id="SignalP"/>
    </source>
</evidence>
<organism evidence="2 3">
    <name type="scientific">Kangiella marina</name>
    <dbReference type="NCBI Taxonomy" id="1079178"/>
    <lineage>
        <taxon>Bacteria</taxon>
        <taxon>Pseudomonadati</taxon>
        <taxon>Pseudomonadota</taxon>
        <taxon>Gammaproteobacteria</taxon>
        <taxon>Kangiellales</taxon>
        <taxon>Kangiellaceae</taxon>
        <taxon>Kangiella</taxon>
    </lineage>
</organism>
<comment type="caution">
    <text evidence="2">The sequence shown here is derived from an EMBL/GenBank/DDBJ whole genome shotgun (WGS) entry which is preliminary data.</text>
</comment>
<feature type="signal peptide" evidence="1">
    <location>
        <begin position="1"/>
        <end position="21"/>
    </location>
</feature>
<gene>
    <name evidence="2" type="ORF">GCM10023151_16930</name>
</gene>
<reference evidence="3" key="1">
    <citation type="journal article" date="2019" name="Int. J. Syst. Evol. Microbiol.">
        <title>The Global Catalogue of Microorganisms (GCM) 10K type strain sequencing project: providing services to taxonomists for standard genome sequencing and annotation.</title>
        <authorList>
            <consortium name="The Broad Institute Genomics Platform"/>
            <consortium name="The Broad Institute Genome Sequencing Center for Infectious Disease"/>
            <person name="Wu L."/>
            <person name="Ma J."/>
        </authorList>
    </citation>
    <scope>NUCLEOTIDE SEQUENCE [LARGE SCALE GENOMIC DNA]</scope>
    <source>
        <strain evidence="3">JCM 17728</strain>
    </source>
</reference>
<protein>
    <recommendedName>
        <fullName evidence="4">Lipoprotein</fullName>
    </recommendedName>
</protein>
<dbReference type="EMBL" id="BAABFV010000002">
    <property type="protein sequence ID" value="GAA4362594.1"/>
    <property type="molecule type" value="Genomic_DNA"/>
</dbReference>
<feature type="chain" id="PRO_5047516862" description="Lipoprotein" evidence="1">
    <location>
        <begin position="22"/>
        <end position="97"/>
    </location>
</feature>
<evidence type="ECO:0000313" key="2">
    <source>
        <dbReference type="EMBL" id="GAA4362594.1"/>
    </source>
</evidence>
<evidence type="ECO:0000313" key="3">
    <source>
        <dbReference type="Proteomes" id="UP001501011"/>
    </source>
</evidence>
<proteinExistence type="predicted"/>
<evidence type="ECO:0008006" key="4">
    <source>
        <dbReference type="Google" id="ProtNLM"/>
    </source>
</evidence>
<name>A0ABP8ILS9_9GAMM</name>
<accession>A0ABP8ILS9</accession>
<dbReference type="RefSeq" id="WP_425559470.1">
    <property type="nucleotide sequence ID" value="NZ_BAABFV010000002.1"/>
</dbReference>
<dbReference type="PROSITE" id="PS51257">
    <property type="entry name" value="PROKAR_LIPOPROTEIN"/>
    <property type="match status" value="1"/>
</dbReference>
<sequence length="97" mass="10640">MKKFLVLMAVCAMGLMLVSCAGARKGYSAEQCRQSVDVAYKELNFAKSEGFAGTVNYTKAASLLTAAKTNQTFESYDACVNNAEKARYYIRESKKGQ</sequence>